<dbReference type="GO" id="GO:0015920">
    <property type="term" value="P:lipopolysaccharide transport"/>
    <property type="evidence" value="ECO:0007669"/>
    <property type="project" value="TreeGrafter"/>
</dbReference>
<evidence type="ECO:0000256" key="3">
    <source>
        <dbReference type="ARBA" id="ARBA00022692"/>
    </source>
</evidence>
<accession>A0A932A6S1</accession>
<feature type="transmembrane region" description="Helical" evidence="6">
    <location>
        <begin position="309"/>
        <end position="327"/>
    </location>
</feature>
<feature type="transmembrane region" description="Helical" evidence="6">
    <location>
        <begin position="709"/>
        <end position="731"/>
    </location>
</feature>
<evidence type="ECO:0000313" key="7">
    <source>
        <dbReference type="EMBL" id="MBI2677452.1"/>
    </source>
</evidence>
<feature type="transmembrane region" description="Helical" evidence="6">
    <location>
        <begin position="416"/>
        <end position="444"/>
    </location>
</feature>
<feature type="transmembrane region" description="Helical" evidence="6">
    <location>
        <begin position="12"/>
        <end position="32"/>
    </location>
</feature>
<sequence length="766" mass="85522">MRIFTRYILKEVLAHAAIGTALFTFVVFMRDVSRILELVVRNSAPLPSVAEIFFLALPSALTVTIPMGVLVGILIGLSRLAADSEVTAMRASGLGVGLFVKTVAIFAASAWLIALVNQTFIMPRSAAALAALQNRLKTSQASFEVQPRVFYEDFRNSVLYVQDSTAADHAAVWKGIFLADISTPGAPKITLASEGIAIPEGENKIRLHLVSGSQHETVAREPDKYTITTFEETDVPIDIPQDTAQQQQRQSLSEISTPELLRLSHQPRYRWYLTEFHRRLALPTACLVLALVGIPLGLSSKKGGRSTGFVLTILLVFVYYFISLAGVEMARQGKIAPIIGAWMANLFFAATGAALLWRVDKMPLEIGAIGISTATLKKWWQRRRTAKGESVITRRSRRILGGRFPQILDDYILRDFISYVGLILLAFVTLTLIFTFFEILGDVVKNKIPLVTVGEYLLNVVPSMLYLMTPLSVLLAVLITFGLLQKGNEITAMKATGVSVYRVILPVLIMAAVISGALFFFDHFYLPHTNKRQDQLWSTIKGRPPETYLRPDRKWIFGQNSTIYYYEFYDPDQNRFGNISVFKFDPKTFAITERIFAARAHWEEDLGRWVFVNGWRRVLRGAAIEHFDQFDATTFPEVAEQPSYFKKEVKQSQEMDYGELQQYIHDLQQSGFDVGRLRVQLHRKFAFPLITFVMAVLAVPFALSAGRRGALAGVAIAIGIAVVYWMTSGLFEAMGNVHQLPAALAAWAPDLIFGMIGGYLILKVPT</sequence>
<evidence type="ECO:0000256" key="5">
    <source>
        <dbReference type="ARBA" id="ARBA00023136"/>
    </source>
</evidence>
<keyword evidence="4 6" id="KW-1133">Transmembrane helix</keyword>
<feature type="transmembrane region" description="Helical" evidence="6">
    <location>
        <begin position="280"/>
        <end position="297"/>
    </location>
</feature>
<proteinExistence type="predicted"/>
<reference evidence="7" key="1">
    <citation type="submission" date="2020-07" db="EMBL/GenBank/DDBJ databases">
        <title>Huge and variable diversity of episymbiotic CPR bacteria and DPANN archaea in groundwater ecosystems.</title>
        <authorList>
            <person name="He C.Y."/>
            <person name="Keren R."/>
            <person name="Whittaker M."/>
            <person name="Farag I.F."/>
            <person name="Doudna J."/>
            <person name="Cate J.H.D."/>
            <person name="Banfield J.F."/>
        </authorList>
    </citation>
    <scope>NUCLEOTIDE SEQUENCE</scope>
    <source>
        <strain evidence="7">NC_groundwater_580_Pr5_B-0.1um_64_19</strain>
    </source>
</reference>
<feature type="transmembrane region" description="Helical" evidence="6">
    <location>
        <begin position="95"/>
        <end position="116"/>
    </location>
</feature>
<feature type="transmembrane region" description="Helical" evidence="6">
    <location>
        <begin position="685"/>
        <end position="703"/>
    </location>
</feature>
<keyword evidence="3 6" id="KW-0812">Transmembrane</keyword>
<dbReference type="NCBIfam" id="TIGR04408">
    <property type="entry name" value="LptG_lptG"/>
    <property type="match status" value="1"/>
</dbReference>
<dbReference type="EMBL" id="JACPNR010000004">
    <property type="protein sequence ID" value="MBI2677452.1"/>
    <property type="molecule type" value="Genomic_DNA"/>
</dbReference>
<feature type="transmembrane region" description="Helical" evidence="6">
    <location>
        <begin position="456"/>
        <end position="483"/>
    </location>
</feature>
<feature type="transmembrane region" description="Helical" evidence="6">
    <location>
        <begin position="503"/>
        <end position="526"/>
    </location>
</feature>
<comment type="subcellular location">
    <subcellularLocation>
        <location evidence="1">Cell membrane</location>
        <topology evidence="1">Multi-pass membrane protein</topology>
    </subcellularLocation>
</comment>
<dbReference type="GO" id="GO:0055085">
    <property type="term" value="P:transmembrane transport"/>
    <property type="evidence" value="ECO:0007669"/>
    <property type="project" value="InterPro"/>
</dbReference>
<organism evidence="7 8">
    <name type="scientific">Candidatus Korobacter versatilis</name>
    <dbReference type="NCBI Taxonomy" id="658062"/>
    <lineage>
        <taxon>Bacteria</taxon>
        <taxon>Pseudomonadati</taxon>
        <taxon>Acidobacteriota</taxon>
        <taxon>Terriglobia</taxon>
        <taxon>Terriglobales</taxon>
        <taxon>Candidatus Korobacteraceae</taxon>
        <taxon>Candidatus Korobacter</taxon>
    </lineage>
</organism>
<dbReference type="PANTHER" id="PTHR33529">
    <property type="entry name" value="SLR0882 PROTEIN-RELATED"/>
    <property type="match status" value="1"/>
</dbReference>
<evidence type="ECO:0000256" key="2">
    <source>
        <dbReference type="ARBA" id="ARBA00022475"/>
    </source>
</evidence>
<feature type="transmembrane region" description="Helical" evidence="6">
    <location>
        <begin position="339"/>
        <end position="357"/>
    </location>
</feature>
<evidence type="ECO:0000256" key="1">
    <source>
        <dbReference type="ARBA" id="ARBA00004651"/>
    </source>
</evidence>
<name>A0A932A6S1_9BACT</name>
<keyword evidence="2" id="KW-1003">Cell membrane</keyword>
<feature type="transmembrane region" description="Helical" evidence="6">
    <location>
        <begin position="743"/>
        <end position="762"/>
    </location>
</feature>
<evidence type="ECO:0000313" key="8">
    <source>
        <dbReference type="Proteomes" id="UP000779809"/>
    </source>
</evidence>
<protein>
    <submittedName>
        <fullName evidence="7">LPS export ABC transporter permease LptG</fullName>
    </submittedName>
</protein>
<dbReference type="AlphaFoldDB" id="A0A932A6S1"/>
<dbReference type="Proteomes" id="UP000779809">
    <property type="component" value="Unassembled WGS sequence"/>
</dbReference>
<dbReference type="GO" id="GO:0043190">
    <property type="term" value="C:ATP-binding cassette (ABC) transporter complex"/>
    <property type="evidence" value="ECO:0007669"/>
    <property type="project" value="InterPro"/>
</dbReference>
<gene>
    <name evidence="7" type="primary">lptG</name>
    <name evidence="7" type="ORF">HYX28_01580</name>
</gene>
<comment type="caution">
    <text evidence="7">The sequence shown here is derived from an EMBL/GenBank/DDBJ whole genome shotgun (WGS) entry which is preliminary data.</text>
</comment>
<dbReference type="InterPro" id="IPR005495">
    <property type="entry name" value="LptG/LptF_permease"/>
</dbReference>
<dbReference type="PANTHER" id="PTHR33529:SF6">
    <property type="entry name" value="YJGP_YJGQ FAMILY PERMEASE"/>
    <property type="match status" value="1"/>
</dbReference>
<feature type="transmembrane region" description="Helical" evidence="6">
    <location>
        <begin position="52"/>
        <end position="75"/>
    </location>
</feature>
<dbReference type="InterPro" id="IPR030923">
    <property type="entry name" value="LptG"/>
</dbReference>
<keyword evidence="5 6" id="KW-0472">Membrane</keyword>
<evidence type="ECO:0000256" key="4">
    <source>
        <dbReference type="ARBA" id="ARBA00022989"/>
    </source>
</evidence>
<dbReference type="Pfam" id="PF03739">
    <property type="entry name" value="LptF_LptG"/>
    <property type="match status" value="2"/>
</dbReference>
<evidence type="ECO:0000256" key="6">
    <source>
        <dbReference type="SAM" id="Phobius"/>
    </source>
</evidence>